<dbReference type="KEGG" id="lmat:92515939"/>
<organism evidence="1 2">
    <name type="scientific">Leishmania martiniquensis</name>
    <dbReference type="NCBI Taxonomy" id="1580590"/>
    <lineage>
        <taxon>Eukaryota</taxon>
        <taxon>Discoba</taxon>
        <taxon>Euglenozoa</taxon>
        <taxon>Kinetoplastea</taxon>
        <taxon>Metakinetoplastina</taxon>
        <taxon>Trypanosomatida</taxon>
        <taxon>Trypanosomatidae</taxon>
        <taxon>Leishmaniinae</taxon>
        <taxon>Leishmania</taxon>
    </lineage>
</organism>
<gene>
    <name evidence="1" type="ORF">LSCM1_05993</name>
</gene>
<sequence length="292" mass="31307">MADVRVTFAFVTSSSIDCCAFTQCDDEPTANASEPLSGGLLNHSRVAIVKVLDYDTGCARVFRMAYPQGACMRSVYNALADAMAARLSEVICFAPPPLSAEGSLTLCAMNALEPADDIPDVLFCQKAAVPRRSTAPLSRWLVVNVLICGNNGALAVGHVPCLVQVAGDSINKDEICNSIRALLRMGLECERQLRSCAVFCCTVEKMSVVLRDPFMDGTDASQVAILYGAVDVGEVVLVSAPLLCSVVEARPSVLQAVVLRRYSEDGVTLYDVKEVDTALVVKRLTRVQLVPL</sequence>
<dbReference type="EMBL" id="JAFEUZ010000023">
    <property type="protein sequence ID" value="KAG5478591.1"/>
    <property type="molecule type" value="Genomic_DNA"/>
</dbReference>
<evidence type="ECO:0000313" key="2">
    <source>
        <dbReference type="Proteomes" id="UP000673552"/>
    </source>
</evidence>
<proteinExistence type="predicted"/>
<reference evidence="2" key="2">
    <citation type="journal article" date="2021" name="Sci. Data">
        <title>Chromosome-scale genome sequencing, assembly and annotation of six genomes from subfamily Leishmaniinae.</title>
        <authorList>
            <person name="Almutairi H."/>
            <person name="Urbaniak M.D."/>
            <person name="Bates M.D."/>
            <person name="Jariyapan N."/>
            <person name="Kwakye-Nuako G."/>
            <person name="Thomaz Soccol V."/>
            <person name="Al-Salem W.S."/>
            <person name="Dillon R.J."/>
            <person name="Bates P.A."/>
            <person name="Gatherer D."/>
        </authorList>
    </citation>
    <scope>NUCLEOTIDE SEQUENCE [LARGE SCALE GENOMIC DNA]</scope>
</reference>
<name>A0A836GNW2_9TRYP</name>
<protein>
    <submittedName>
        <fullName evidence="1">Uncharacterized protein</fullName>
    </submittedName>
</protein>
<evidence type="ECO:0000313" key="1">
    <source>
        <dbReference type="EMBL" id="KAG5478591.1"/>
    </source>
</evidence>
<dbReference type="Proteomes" id="UP000673552">
    <property type="component" value="Unassembled WGS sequence"/>
</dbReference>
<dbReference type="AlphaFoldDB" id="A0A836GNW2"/>
<dbReference type="GeneID" id="92515939"/>
<keyword evidence="2" id="KW-1185">Reference proteome</keyword>
<accession>A0A836GNW2</accession>
<reference evidence="2" key="1">
    <citation type="journal article" date="2021" name="Microbiol. Resour. Announc.">
        <title>LGAAP: Leishmaniinae Genome Assembly and Annotation Pipeline.</title>
        <authorList>
            <person name="Almutairi H."/>
            <person name="Urbaniak M.D."/>
            <person name="Bates M.D."/>
            <person name="Jariyapan N."/>
            <person name="Kwakye-Nuako G."/>
            <person name="Thomaz-Soccol V."/>
            <person name="Al-Salem W.S."/>
            <person name="Dillon R.J."/>
            <person name="Bates P.A."/>
            <person name="Gatherer D."/>
        </authorList>
    </citation>
    <scope>NUCLEOTIDE SEQUENCE [LARGE SCALE GENOMIC DNA]</scope>
</reference>
<dbReference type="RefSeq" id="XP_067178532.1">
    <property type="nucleotide sequence ID" value="XM_067323427.1"/>
</dbReference>
<dbReference type="OrthoDB" id="271612at2759"/>
<comment type="caution">
    <text evidence="1">The sequence shown here is derived from an EMBL/GenBank/DDBJ whole genome shotgun (WGS) entry which is preliminary data.</text>
</comment>